<accession>F8P646</accession>
<comment type="subcellular location">
    <subcellularLocation>
        <location evidence="1 14">Endoplasmic reticulum membrane</location>
        <topology evidence="1 14">Multi-pass membrane protein</topology>
    </subcellularLocation>
</comment>
<dbReference type="RefSeq" id="XP_007321870.1">
    <property type="nucleotide sequence ID" value="XM_007321808.1"/>
</dbReference>
<feature type="transmembrane region" description="Helical" evidence="14">
    <location>
        <begin position="326"/>
        <end position="345"/>
    </location>
</feature>
<evidence type="ECO:0000256" key="10">
    <source>
        <dbReference type="ARBA" id="ARBA00023136"/>
    </source>
</evidence>
<dbReference type="OrthoDB" id="20028at2759"/>
<comment type="similarity">
    <text evidence="13">Belongs to the glycosyltransferase ALG3 family.</text>
</comment>
<dbReference type="GO" id="GO:0052925">
    <property type="term" value="F:dol-P-Man:Man(5)GlcNAc(2)-PP-Dol alpha-1,3-mannosyltransferase activity"/>
    <property type="evidence" value="ECO:0007669"/>
    <property type="project" value="UniProtKB-EC"/>
</dbReference>
<reference evidence="15" key="1">
    <citation type="submission" date="2011-04" db="EMBL/GenBank/DDBJ databases">
        <title>Evolution of plant cell wall degrading machinery underlies the functional diversity of forest fungi.</title>
        <authorList>
            <consortium name="US DOE Joint Genome Institute (JGI-PGF)"/>
            <person name="Eastwood D.C."/>
            <person name="Floudas D."/>
            <person name="Binder M."/>
            <person name="Majcherczyk A."/>
            <person name="Schneider P."/>
            <person name="Aerts A."/>
            <person name="Asiegbu F.O."/>
            <person name="Baker S.E."/>
            <person name="Barry K."/>
            <person name="Bendiksby M."/>
            <person name="Blumentritt M."/>
            <person name="Coutinho P.M."/>
            <person name="Cullen D."/>
            <person name="Cullen D."/>
            <person name="Gathman A."/>
            <person name="Goodell B."/>
            <person name="Henrissat B."/>
            <person name="Ihrmark K."/>
            <person name="Kauserud H."/>
            <person name="Kohler A."/>
            <person name="LaButti K."/>
            <person name="Lapidus A."/>
            <person name="Lavin J.L."/>
            <person name="Lee Y.-H."/>
            <person name="Lindquist E."/>
            <person name="Lilly W."/>
            <person name="Lucas S."/>
            <person name="Morin E."/>
            <person name="Murat C."/>
            <person name="Oguiza J.A."/>
            <person name="Park J."/>
            <person name="Pisabarro A.G."/>
            <person name="Riley R."/>
            <person name="Rosling A."/>
            <person name="Salamov A."/>
            <person name="Schmidt O."/>
            <person name="Schmutz J."/>
            <person name="Skrede I."/>
            <person name="Stenlid J."/>
            <person name="Wiebenga A."/>
            <person name="Xie X."/>
            <person name="Kues U."/>
            <person name="Hibbett D.S."/>
            <person name="Hoffmeister D."/>
            <person name="Hogberg N."/>
            <person name="Martin F."/>
            <person name="Grigoriev I.V."/>
            <person name="Watkinson S.C."/>
        </authorList>
    </citation>
    <scope>NUCLEOTIDE SEQUENCE</scope>
    <source>
        <strain evidence="15">S7.9</strain>
    </source>
</reference>
<dbReference type="PANTHER" id="PTHR12646">
    <property type="entry name" value="NOT56 - RELATED"/>
    <property type="match status" value="1"/>
</dbReference>
<sequence>MSTKNSASSRSPLNLLLNLVHTILFNPKYFWYTATLVIFGDVVLTQLIIRYVPYTEIDWETYMIHIDLYLKGERDYSQITGPTGPLVYPAGHVHIHHLLHILTSGGKNLPLAQQIYGALYILSLILTCGIYSKTKTPNWTLLLLPLSKRLHSIFVLRLFNDCWAVVATQAAVLALLSGRYSIGILLFSCALSVKMSVLLFLPGLLVVLFKRCGLTATLYHLFIIASTQVLMAFPFLRENPWSYLHCAFDLSRVFLYKWTVNWRIVDEETFLSPKWAKGLLVGHVSTLIAFGLSRWCRGDGGVWSVLRKGFRRPSAPAGLAPISQNFVATTLFTSNLIGILFARSLHYQFYAWYAQQLPYLTFRTRYPVILKLAILLAIEYAWNIFPSTPRSSGLLLLGNALLLLGIGFGHADGTLPAYQMKSGPQVKSASAANMQ</sequence>
<comment type="pathway">
    <text evidence="2 14">Protein modification; protein glycosylation.</text>
</comment>
<protein>
    <recommendedName>
        <fullName evidence="4 14">Dol-P-Man:Man(5)GlcNAc(2)-PP-Dol alpha-1,3-mannosyltransferase</fullName>
        <ecNumber evidence="3 14">2.4.1.258</ecNumber>
    </recommendedName>
    <alternativeName>
        <fullName evidence="14">Dol-P-Man-dependent alpha(1-3)-mannosyltransferase</fullName>
    </alternativeName>
</protein>
<keyword evidence="10 14" id="KW-0472">Membrane</keyword>
<evidence type="ECO:0000256" key="7">
    <source>
        <dbReference type="ARBA" id="ARBA00022692"/>
    </source>
</evidence>
<dbReference type="HOGENOM" id="CLU_035382_3_0_1"/>
<dbReference type="Proteomes" id="UP000008064">
    <property type="component" value="Unassembled WGS sequence"/>
</dbReference>
<evidence type="ECO:0000313" key="15">
    <source>
        <dbReference type="EMBL" id="EGO20913.1"/>
    </source>
</evidence>
<keyword evidence="6 14" id="KW-0808">Transferase</keyword>
<evidence type="ECO:0000256" key="2">
    <source>
        <dbReference type="ARBA" id="ARBA00004922"/>
    </source>
</evidence>
<name>F8P646_SERL9</name>
<dbReference type="GO" id="GO:0005789">
    <property type="term" value="C:endoplasmic reticulum membrane"/>
    <property type="evidence" value="ECO:0007669"/>
    <property type="project" value="UniProtKB-SubCell"/>
</dbReference>
<feature type="transmembrane region" description="Helical" evidence="14">
    <location>
        <begin position="391"/>
        <end position="411"/>
    </location>
</feature>
<comment type="catalytic activity">
    <reaction evidence="12 14">
        <text>an alpha-D-Man-(1-&gt;2)-alpha-D-Man-(1-&gt;2)-alpha-D-Man-(1-&gt;3)-[alpha-D-Man-(1-&gt;6)]-beta-D-Man-(1-&gt;4)-beta-D-GlcNAc-(1-&gt;4)-alpha-D-GlcNAc-diphospho-di-trans,poly-cis-dolichol + a di-trans,poly-cis-dolichyl beta-D-mannosyl phosphate = an alpha-D-Man-(1-&gt;2)-alpha-D-Man-(1-&gt;2)-alpha-D-Man-(1-&gt;3)-[alpha-D-Man-(1-&gt;3)-alpha-D-Man-(1-&gt;6)]-beta-D-Man-(1-&gt;4)-beta-D-GlcNAc-(1-&gt;4)-alpha-D-GlcNAc-diphospho-di-trans,poly-cis-dolichol + a di-trans,poly-cis-dolichyl phosphate + H(+)</text>
        <dbReference type="Rhea" id="RHEA:29527"/>
        <dbReference type="Rhea" id="RHEA-COMP:19498"/>
        <dbReference type="Rhea" id="RHEA-COMP:19501"/>
        <dbReference type="Rhea" id="RHEA-COMP:19516"/>
        <dbReference type="Rhea" id="RHEA-COMP:19517"/>
        <dbReference type="ChEBI" id="CHEBI:15378"/>
        <dbReference type="ChEBI" id="CHEBI:57683"/>
        <dbReference type="ChEBI" id="CHEBI:58211"/>
        <dbReference type="ChEBI" id="CHEBI:132515"/>
        <dbReference type="ChEBI" id="CHEBI:132516"/>
        <dbReference type="EC" id="2.4.1.258"/>
    </reaction>
    <physiologicalReaction direction="left-to-right" evidence="12 14">
        <dbReference type="Rhea" id="RHEA:29528"/>
    </physiologicalReaction>
</comment>
<feature type="transmembrane region" description="Helical" evidence="14">
    <location>
        <begin position="115"/>
        <end position="132"/>
    </location>
</feature>
<evidence type="ECO:0000256" key="5">
    <source>
        <dbReference type="ARBA" id="ARBA00022676"/>
    </source>
</evidence>
<evidence type="ECO:0000256" key="14">
    <source>
        <dbReference type="RuleBase" id="RU364047"/>
    </source>
</evidence>
<gene>
    <name evidence="15" type="ORF">SERLADRAFT_475301</name>
</gene>
<comment type="function">
    <text evidence="11 14">Dol-P-Man:Man(5)GlcNAc(2)-PP-Dol alpha-1,3-mannosyltransferase that operates in the biosynthetic pathway of dolichol-linked oligosaccharides, the glycan precursors employed in protein asparagine (N)-glycosylation. The assembly of dolichol-linked oligosaccharides begins on the cytosolic side of the endoplasmic reticulum membrane and finishes in its lumen. The sequential addition of sugars to dolichol pyrophosphate produces dolichol-linked oligosaccharides containing fourteen sugars, including two GlcNAcs, nine mannoses and three glucoses. Once assembled, the oligosaccharide is transferred from the lipid to nascent proteins by oligosaccharyltransferases. In the lumen of the endoplasmic reticulum, adds the first dolichyl beta-D-mannosyl phosphate derived mannose in an alpha-1,3 linkage to Man(5)GlcNAc(2)-PP-dolichol to produce Man(6)GlcNAc(2)-PP-dolichol.</text>
</comment>
<evidence type="ECO:0000256" key="4">
    <source>
        <dbReference type="ARBA" id="ARBA00015561"/>
    </source>
</evidence>
<feature type="transmembrane region" description="Helical" evidence="14">
    <location>
        <begin position="29"/>
        <end position="49"/>
    </location>
</feature>
<dbReference type="Pfam" id="PF05208">
    <property type="entry name" value="ALG3"/>
    <property type="match status" value="1"/>
</dbReference>
<keyword evidence="9 14" id="KW-1133">Transmembrane helix</keyword>
<dbReference type="GeneID" id="18820621"/>
<dbReference type="InterPro" id="IPR007873">
    <property type="entry name" value="Glycosyltransferase_ALG3"/>
</dbReference>
<feature type="transmembrane region" description="Helical" evidence="14">
    <location>
        <begin position="366"/>
        <end position="385"/>
    </location>
</feature>
<evidence type="ECO:0000256" key="11">
    <source>
        <dbReference type="ARBA" id="ARBA00044743"/>
    </source>
</evidence>
<feature type="transmembrane region" description="Helical" evidence="14">
    <location>
        <begin position="153"/>
        <end position="176"/>
    </location>
</feature>
<proteinExistence type="inferred from homology"/>
<dbReference type="AlphaFoldDB" id="F8P646"/>
<feature type="transmembrane region" description="Helical" evidence="14">
    <location>
        <begin position="182"/>
        <end position="209"/>
    </location>
</feature>
<keyword evidence="8 14" id="KW-0256">Endoplasmic reticulum</keyword>
<evidence type="ECO:0000256" key="8">
    <source>
        <dbReference type="ARBA" id="ARBA00022824"/>
    </source>
</evidence>
<dbReference type="EMBL" id="GL945439">
    <property type="protein sequence ID" value="EGO20913.1"/>
    <property type="molecule type" value="Genomic_DNA"/>
</dbReference>
<dbReference type="KEGG" id="sla:SERLADRAFT_475301"/>
<organism>
    <name type="scientific">Serpula lacrymans var. lacrymans (strain S7.9)</name>
    <name type="common">Dry rot fungus</name>
    <dbReference type="NCBI Taxonomy" id="578457"/>
    <lineage>
        <taxon>Eukaryota</taxon>
        <taxon>Fungi</taxon>
        <taxon>Dikarya</taxon>
        <taxon>Basidiomycota</taxon>
        <taxon>Agaricomycotina</taxon>
        <taxon>Agaricomycetes</taxon>
        <taxon>Agaricomycetidae</taxon>
        <taxon>Boletales</taxon>
        <taxon>Coniophorineae</taxon>
        <taxon>Serpulaceae</taxon>
        <taxon>Serpula</taxon>
    </lineage>
</organism>
<dbReference type="UniPathway" id="UPA00378"/>
<evidence type="ECO:0000256" key="13">
    <source>
        <dbReference type="ARBA" id="ARBA00093457"/>
    </source>
</evidence>
<evidence type="ECO:0000256" key="1">
    <source>
        <dbReference type="ARBA" id="ARBA00004477"/>
    </source>
</evidence>
<keyword evidence="5 14" id="KW-0328">Glycosyltransferase</keyword>
<evidence type="ECO:0000256" key="3">
    <source>
        <dbReference type="ARBA" id="ARBA00011964"/>
    </source>
</evidence>
<dbReference type="EC" id="2.4.1.258" evidence="3 14"/>
<dbReference type="PANTHER" id="PTHR12646:SF0">
    <property type="entry name" value="DOL-P-MAN:MAN(5)GLCNAC(2)-PP-DOL ALPHA-1,3-MANNOSYLTRANSFERASE"/>
    <property type="match status" value="1"/>
</dbReference>
<evidence type="ECO:0000256" key="12">
    <source>
        <dbReference type="ARBA" id="ARBA00049506"/>
    </source>
</evidence>
<keyword evidence="7 14" id="KW-0812">Transmembrane</keyword>
<evidence type="ECO:0000256" key="9">
    <source>
        <dbReference type="ARBA" id="ARBA00022989"/>
    </source>
</evidence>
<feature type="transmembrane region" description="Helical" evidence="14">
    <location>
        <begin position="216"/>
        <end position="236"/>
    </location>
</feature>
<evidence type="ECO:0000256" key="6">
    <source>
        <dbReference type="ARBA" id="ARBA00022679"/>
    </source>
</evidence>